<dbReference type="EMBL" id="JAJBNC010000041">
    <property type="protein sequence ID" value="MCB5495429.1"/>
    <property type="molecule type" value="Genomic_DNA"/>
</dbReference>
<dbReference type="InterPro" id="IPR023885">
    <property type="entry name" value="4Fe4S-binding_SPASM_dom"/>
</dbReference>
<dbReference type="InterPro" id="IPR007197">
    <property type="entry name" value="rSAM"/>
</dbReference>
<keyword evidence="6" id="KW-0411">Iron-sulfur</keyword>
<dbReference type="SFLD" id="SFLDG01386">
    <property type="entry name" value="main_SPASM_domain-containing"/>
    <property type="match status" value="1"/>
</dbReference>
<dbReference type="InterPro" id="IPR013785">
    <property type="entry name" value="Aldolase_TIM"/>
</dbReference>
<dbReference type="Pfam" id="PF04055">
    <property type="entry name" value="Radical_SAM"/>
    <property type="match status" value="1"/>
</dbReference>
<dbReference type="EMBL" id="JAAIRM010000065">
    <property type="protein sequence ID" value="NSI20951.1"/>
    <property type="molecule type" value="Genomic_DNA"/>
</dbReference>
<dbReference type="PROSITE" id="PS51918">
    <property type="entry name" value="RADICAL_SAM"/>
    <property type="match status" value="1"/>
</dbReference>
<reference evidence="9" key="2">
    <citation type="submission" date="2020-02" db="EMBL/GenBank/DDBJ databases">
        <authorList>
            <person name="Littmann E."/>
            <person name="Sorbara M."/>
        </authorList>
    </citation>
    <scope>NUCLEOTIDE SEQUENCE</scope>
    <source>
        <strain evidence="9">MSK.22.53</strain>
    </source>
</reference>
<dbReference type="GO" id="GO:0016491">
    <property type="term" value="F:oxidoreductase activity"/>
    <property type="evidence" value="ECO:0007669"/>
    <property type="project" value="InterPro"/>
</dbReference>
<dbReference type="PANTHER" id="PTHR43273">
    <property type="entry name" value="ANAEROBIC SULFATASE-MATURATING ENZYME HOMOLOG ASLB-RELATED"/>
    <property type="match status" value="1"/>
</dbReference>
<dbReference type="GO" id="GO:0051539">
    <property type="term" value="F:4 iron, 4 sulfur cluster binding"/>
    <property type="evidence" value="ECO:0007669"/>
    <property type="project" value="UniProtKB-KW"/>
</dbReference>
<sequence>MYRKRMSVFAQTLEIEENQILLFNSIFRKPLVWDRNKYEKLLSGTLNSEEISKLEKIHFFMSELEEKKLIGDVQEFYAQNFKCIDTIYINITNNCNLSCNYCLVGKYRKKSTLSIANFKEFYKQILTYIEENKQEIRFILYGGEPFLEKENLRYVINELSKLKNCTIGIITNGTLVDIDFIQYLGEKDVYLNVSVDGPLFITDSHRKFKNSLKSVYETVEKNIQILSNYILEDRIALSITITPEVLENQDELIKWLIKTNVKKVVYNILRCTSITTKYKDYYYKVAELMEKTYNQLKQYGVSEGITEQILYYFKKSGIRMTSCAAMAGTEVTLDCDGKLYCCHGCYSVDSFLGDATIELRSIEKRKMIDKLPIFREECKQCKAFAICGGKCYYEDEENEYCVFMDAMVEWVAKKLWLK</sequence>
<evidence type="ECO:0000256" key="3">
    <source>
        <dbReference type="ARBA" id="ARBA00022691"/>
    </source>
</evidence>
<evidence type="ECO:0000313" key="9">
    <source>
        <dbReference type="EMBL" id="NSI20951.1"/>
    </source>
</evidence>
<keyword evidence="3" id="KW-0949">S-adenosyl-L-methionine</keyword>
<dbReference type="InterPro" id="IPR058240">
    <property type="entry name" value="rSAM_sf"/>
</dbReference>
<dbReference type="RefSeq" id="WP_173880122.1">
    <property type="nucleotide sequence ID" value="NZ_JAAIMT010000044.1"/>
</dbReference>
<proteinExistence type="predicted"/>
<dbReference type="CDD" id="cd01335">
    <property type="entry name" value="Radical_SAM"/>
    <property type="match status" value="1"/>
</dbReference>
<evidence type="ECO:0000256" key="6">
    <source>
        <dbReference type="ARBA" id="ARBA00023014"/>
    </source>
</evidence>
<evidence type="ECO:0000313" key="10">
    <source>
        <dbReference type="Proteomes" id="UP001296643"/>
    </source>
</evidence>
<evidence type="ECO:0000256" key="4">
    <source>
        <dbReference type="ARBA" id="ARBA00022723"/>
    </source>
</evidence>
<name>A0AAJ3FAP8_MEDGN</name>
<feature type="domain" description="Radical SAM core" evidence="7">
    <location>
        <begin position="81"/>
        <end position="314"/>
    </location>
</feature>
<dbReference type="SFLD" id="SFLDS00029">
    <property type="entry name" value="Radical_SAM"/>
    <property type="match status" value="1"/>
</dbReference>
<dbReference type="GO" id="GO:0046872">
    <property type="term" value="F:metal ion binding"/>
    <property type="evidence" value="ECO:0007669"/>
    <property type="project" value="UniProtKB-KW"/>
</dbReference>
<dbReference type="SFLD" id="SFLDG01384">
    <property type="entry name" value="thioether_bond_formation_requi"/>
    <property type="match status" value="1"/>
</dbReference>
<dbReference type="AlphaFoldDB" id="A0AAJ3FAP8"/>
<protein>
    <submittedName>
        <fullName evidence="9">Radical SAM protein</fullName>
    </submittedName>
</protein>
<keyword evidence="2" id="KW-0004">4Fe-4S</keyword>
<evidence type="ECO:0000256" key="2">
    <source>
        <dbReference type="ARBA" id="ARBA00022485"/>
    </source>
</evidence>
<evidence type="ECO:0000256" key="1">
    <source>
        <dbReference type="ARBA" id="ARBA00001966"/>
    </source>
</evidence>
<keyword evidence="5" id="KW-0408">Iron</keyword>
<evidence type="ECO:0000259" key="7">
    <source>
        <dbReference type="PROSITE" id="PS51918"/>
    </source>
</evidence>
<dbReference type="Gene3D" id="3.20.20.70">
    <property type="entry name" value="Aldolase class I"/>
    <property type="match status" value="1"/>
</dbReference>
<dbReference type="Proteomes" id="UP001296643">
    <property type="component" value="Unassembled WGS sequence"/>
</dbReference>
<gene>
    <name evidence="9" type="ORF">G4958_16815</name>
    <name evidence="8" type="ORF">LIQ10_17100</name>
</gene>
<dbReference type="PANTHER" id="PTHR43273:SF8">
    <property type="entry name" value="RADICAL SAM DOMAIN PROTEIN"/>
    <property type="match status" value="1"/>
</dbReference>
<reference evidence="8" key="3">
    <citation type="submission" date="2021-10" db="EMBL/GenBank/DDBJ databases">
        <title>Collection of gut derived symbiotic bacterial strains cultured from healthy donors.</title>
        <authorList>
            <person name="Lin H."/>
            <person name="Littmann E."/>
            <person name="Claire K."/>
            <person name="Pamer E."/>
        </authorList>
    </citation>
    <scope>NUCLEOTIDE SEQUENCE</scope>
    <source>
        <strain evidence="8">MSK.23.4</strain>
    </source>
</reference>
<dbReference type="InterPro" id="IPR023867">
    <property type="entry name" value="Sulphatase_maturase_rSAM"/>
</dbReference>
<organism evidence="9 10">
    <name type="scientific">Mediterraneibacter gnavus</name>
    <name type="common">Ruminococcus gnavus</name>
    <dbReference type="NCBI Taxonomy" id="33038"/>
    <lineage>
        <taxon>Bacteria</taxon>
        <taxon>Bacillati</taxon>
        <taxon>Bacillota</taxon>
        <taxon>Clostridia</taxon>
        <taxon>Lachnospirales</taxon>
        <taxon>Lachnospiraceae</taxon>
        <taxon>Mediterraneibacter</taxon>
    </lineage>
</organism>
<evidence type="ECO:0000256" key="5">
    <source>
        <dbReference type="ARBA" id="ARBA00023004"/>
    </source>
</evidence>
<dbReference type="PROSITE" id="PS01305">
    <property type="entry name" value="MOAA_NIFB_PQQE"/>
    <property type="match status" value="1"/>
</dbReference>
<accession>A0AAJ3FAP8</accession>
<comment type="caution">
    <text evidence="9">The sequence shown here is derived from an EMBL/GenBank/DDBJ whole genome shotgun (WGS) entry which is preliminary data.</text>
</comment>
<dbReference type="NCBIfam" id="TIGR04085">
    <property type="entry name" value="rSAM_more_4Fe4S"/>
    <property type="match status" value="1"/>
</dbReference>
<dbReference type="SFLD" id="SFLDG01067">
    <property type="entry name" value="SPASM/twitch_domain_containing"/>
    <property type="match status" value="1"/>
</dbReference>
<reference evidence="9" key="1">
    <citation type="journal article" date="2020" name="Cell Host Microbe">
        <title>Functional and Genomic Variation between Human-Derived Isolates of Lachnospiraceae Reveals Inter- and Intra-Species Diversity.</title>
        <authorList>
            <person name="Sorbara M.T."/>
            <person name="Littmann E.R."/>
            <person name="Fontana E."/>
            <person name="Moody T.U."/>
            <person name="Kohout C.E."/>
            <person name="Gjonbalaj M."/>
            <person name="Eaton V."/>
            <person name="Seok R."/>
            <person name="Leiner I.M."/>
            <person name="Pamer E.G."/>
        </authorList>
    </citation>
    <scope>NUCLEOTIDE SEQUENCE</scope>
    <source>
        <strain evidence="9">MSK.22.53</strain>
    </source>
</reference>
<evidence type="ECO:0000313" key="8">
    <source>
        <dbReference type="EMBL" id="MCB5495429.1"/>
    </source>
</evidence>
<keyword evidence="4" id="KW-0479">Metal-binding</keyword>
<dbReference type="SUPFAM" id="SSF102114">
    <property type="entry name" value="Radical SAM enzymes"/>
    <property type="match status" value="1"/>
</dbReference>
<dbReference type="Proteomes" id="UP001297422">
    <property type="component" value="Unassembled WGS sequence"/>
</dbReference>
<comment type="cofactor">
    <cofactor evidence="1">
        <name>[4Fe-4S] cluster</name>
        <dbReference type="ChEBI" id="CHEBI:49883"/>
    </cofactor>
</comment>
<dbReference type="InterPro" id="IPR000385">
    <property type="entry name" value="MoaA_NifB_PqqE_Fe-S-bd_CS"/>
</dbReference>